<dbReference type="KEGG" id="swp:swp_0539"/>
<organism evidence="1 2">
    <name type="scientific">Shewanella piezotolerans (strain WP3 / JCM 13877)</name>
    <dbReference type="NCBI Taxonomy" id="225849"/>
    <lineage>
        <taxon>Bacteria</taxon>
        <taxon>Pseudomonadati</taxon>
        <taxon>Pseudomonadota</taxon>
        <taxon>Gammaproteobacteria</taxon>
        <taxon>Alteromonadales</taxon>
        <taxon>Shewanellaceae</taxon>
        <taxon>Shewanella</taxon>
    </lineage>
</organism>
<evidence type="ECO:0000313" key="1">
    <source>
        <dbReference type="EMBL" id="ACJ27365.1"/>
    </source>
</evidence>
<dbReference type="EMBL" id="CP000472">
    <property type="protein sequence ID" value="ACJ27365.1"/>
    <property type="molecule type" value="Genomic_DNA"/>
</dbReference>
<sequence length="34" mass="3852">MKSLALAWPMKLNEKSIAAINARRPENGSFVMFE</sequence>
<dbReference type="HOGENOM" id="CLU_3375958_0_0_6"/>
<evidence type="ECO:0000313" key="2">
    <source>
        <dbReference type="Proteomes" id="UP000000753"/>
    </source>
</evidence>
<dbReference type="Proteomes" id="UP000000753">
    <property type="component" value="Chromosome"/>
</dbReference>
<accession>B8CI90</accession>
<gene>
    <name evidence="1" type="ordered locus">swp_0539</name>
</gene>
<name>B8CI90_SHEPW</name>
<keyword evidence="2" id="KW-1185">Reference proteome</keyword>
<proteinExistence type="predicted"/>
<protein>
    <submittedName>
        <fullName evidence="1">Uncharacterized protein</fullName>
    </submittedName>
</protein>
<reference evidence="1 2" key="1">
    <citation type="journal article" date="2008" name="PLoS ONE">
        <title>Environmental adaptation: genomic analysis of the piezotolerant and psychrotolerant deep-sea iron reducing bacterium Shewanella piezotolerans WP3.</title>
        <authorList>
            <person name="Wang F."/>
            <person name="Wang J."/>
            <person name="Jian H."/>
            <person name="Zhang B."/>
            <person name="Li S."/>
            <person name="Wang F."/>
            <person name="Zeng X."/>
            <person name="Gao L."/>
            <person name="Bartlett D.H."/>
            <person name="Yu J."/>
            <person name="Hu S."/>
            <person name="Xiao X."/>
        </authorList>
    </citation>
    <scope>NUCLEOTIDE SEQUENCE [LARGE SCALE GENOMIC DNA]</scope>
    <source>
        <strain evidence="2">WP3 / JCM 13877</strain>
    </source>
</reference>
<dbReference type="AlphaFoldDB" id="B8CI90"/>